<accession>A0A166HS32</accession>
<evidence type="ECO:0000313" key="2">
    <source>
        <dbReference type="Proteomes" id="UP000076532"/>
    </source>
</evidence>
<gene>
    <name evidence="1" type="ORF">FIBSPDRAFT_570867</name>
</gene>
<dbReference type="EMBL" id="KV417566">
    <property type="protein sequence ID" value="KZP19171.1"/>
    <property type="molecule type" value="Genomic_DNA"/>
</dbReference>
<organism evidence="1 2">
    <name type="scientific">Athelia psychrophila</name>
    <dbReference type="NCBI Taxonomy" id="1759441"/>
    <lineage>
        <taxon>Eukaryota</taxon>
        <taxon>Fungi</taxon>
        <taxon>Dikarya</taxon>
        <taxon>Basidiomycota</taxon>
        <taxon>Agaricomycotina</taxon>
        <taxon>Agaricomycetes</taxon>
        <taxon>Agaricomycetidae</taxon>
        <taxon>Atheliales</taxon>
        <taxon>Atheliaceae</taxon>
        <taxon>Athelia</taxon>
    </lineage>
</organism>
<name>A0A166HS32_9AGAM</name>
<protein>
    <submittedName>
        <fullName evidence="1">Uncharacterized protein</fullName>
    </submittedName>
</protein>
<keyword evidence="2" id="KW-1185">Reference proteome</keyword>
<dbReference type="AlphaFoldDB" id="A0A166HS32"/>
<proteinExistence type="predicted"/>
<sequence>MVLAGRSPAAAASISASDEKAKNGKGGNERKAVWSSWRAGIPAGRVALLFVLDWKAGEGDLVSVSARSQLRTNAGLHRRSSPVLIVADVVRSYPLICPRLTSRCTTRHPFQSSRGPSSAGGDAAWHCSSVTVFDNVDNLLQVELDVYFFILPLRSLPSAPTLSSRPPIPHSPMMQANNACTIACRLLPRTTPHGGLRRTLLPRAVHRGHQDGAGPLINSHVLSEIVGVKPPNKDAR</sequence>
<reference evidence="1 2" key="1">
    <citation type="journal article" date="2016" name="Mol. Biol. Evol.">
        <title>Comparative Genomics of Early-Diverging Mushroom-Forming Fungi Provides Insights into the Origins of Lignocellulose Decay Capabilities.</title>
        <authorList>
            <person name="Nagy L.G."/>
            <person name="Riley R."/>
            <person name="Tritt A."/>
            <person name="Adam C."/>
            <person name="Daum C."/>
            <person name="Floudas D."/>
            <person name="Sun H."/>
            <person name="Yadav J.S."/>
            <person name="Pangilinan J."/>
            <person name="Larsson K.H."/>
            <person name="Matsuura K."/>
            <person name="Barry K."/>
            <person name="Labutti K."/>
            <person name="Kuo R."/>
            <person name="Ohm R.A."/>
            <person name="Bhattacharya S.S."/>
            <person name="Shirouzu T."/>
            <person name="Yoshinaga Y."/>
            <person name="Martin F.M."/>
            <person name="Grigoriev I.V."/>
            <person name="Hibbett D.S."/>
        </authorList>
    </citation>
    <scope>NUCLEOTIDE SEQUENCE [LARGE SCALE GENOMIC DNA]</scope>
    <source>
        <strain evidence="1 2">CBS 109695</strain>
    </source>
</reference>
<dbReference type="Proteomes" id="UP000076532">
    <property type="component" value="Unassembled WGS sequence"/>
</dbReference>
<evidence type="ECO:0000313" key="1">
    <source>
        <dbReference type="EMBL" id="KZP19171.1"/>
    </source>
</evidence>